<evidence type="ECO:0000313" key="1">
    <source>
        <dbReference type="EMBL" id="WPU65715.1"/>
    </source>
</evidence>
<gene>
    <name evidence="1" type="ORF">SOO65_03050</name>
</gene>
<proteinExistence type="predicted"/>
<reference evidence="1 2" key="1">
    <citation type="submission" date="2023-11" db="EMBL/GenBank/DDBJ databases">
        <title>Peredibacter starrii A3.12.</title>
        <authorList>
            <person name="Mitchell R.J."/>
        </authorList>
    </citation>
    <scope>NUCLEOTIDE SEQUENCE [LARGE SCALE GENOMIC DNA]</scope>
    <source>
        <strain evidence="1 2">A3.12</strain>
    </source>
</reference>
<evidence type="ECO:0000313" key="2">
    <source>
        <dbReference type="Proteomes" id="UP001324634"/>
    </source>
</evidence>
<dbReference type="KEGG" id="psti:SOO65_03050"/>
<accession>A0AAX4HRS9</accession>
<name>A0AAX4HRS9_9BACT</name>
<dbReference type="EMBL" id="CP139487">
    <property type="protein sequence ID" value="WPU65715.1"/>
    <property type="molecule type" value="Genomic_DNA"/>
</dbReference>
<dbReference type="RefSeq" id="WP_321396731.1">
    <property type="nucleotide sequence ID" value="NZ_CP139487.1"/>
</dbReference>
<sequence>MRIAAVVMALVLVGCKSGGEDKVISDTLTQVKNGIYQKCSNDDGESYKETIYVSDSYVQERYTFYTTTGCPSGSEYLDEKVVYSYEDLGSFNYKLRVESAVALPLNVTFVTMMNSHQICGSSTWAKDIPKSTIGLDCGSDSGPTQIGDEGTIKMGMVGASLRVVSEGGTFTYSSLNALNFANTSQSLQNGNYGYYDGTNGMYLNINGTAFTATVYDQLSKKYFVINGTTSGSGNTRTFTVGSTTPSSCPVNDVVYSFSQLSESLALREDGESDLVLQKLPYSASLFVSAYLENGYSSACF</sequence>
<dbReference type="Proteomes" id="UP001324634">
    <property type="component" value="Chromosome"/>
</dbReference>
<evidence type="ECO:0008006" key="3">
    <source>
        <dbReference type="Google" id="ProtNLM"/>
    </source>
</evidence>
<dbReference type="PROSITE" id="PS51257">
    <property type="entry name" value="PROKAR_LIPOPROTEIN"/>
    <property type="match status" value="1"/>
</dbReference>
<dbReference type="AlphaFoldDB" id="A0AAX4HRS9"/>
<keyword evidence="2" id="KW-1185">Reference proteome</keyword>
<organism evidence="1 2">
    <name type="scientific">Peredibacter starrii</name>
    <dbReference type="NCBI Taxonomy" id="28202"/>
    <lineage>
        <taxon>Bacteria</taxon>
        <taxon>Pseudomonadati</taxon>
        <taxon>Bdellovibrionota</taxon>
        <taxon>Bacteriovoracia</taxon>
        <taxon>Bacteriovoracales</taxon>
        <taxon>Bacteriovoracaceae</taxon>
        <taxon>Peredibacter</taxon>
    </lineage>
</organism>
<protein>
    <recommendedName>
        <fullName evidence="3">Lipoprotein</fullName>
    </recommendedName>
</protein>